<dbReference type="EMBL" id="CP042829">
    <property type="protein sequence ID" value="QFG02723.1"/>
    <property type="molecule type" value="Genomic_DNA"/>
</dbReference>
<reference evidence="1 2" key="2">
    <citation type="submission" date="2019-10" db="EMBL/GenBank/DDBJ databases">
        <title>Thermopilla bonchosmolovskayae gen. nov., sp. nov., a moderately thermophilic Chloroflexi bacterium from a Chukotka hot spring (Arctic, Russia), representing a novel classis Thermopillaia, which include previously uncultivated lineage OLB14.</title>
        <authorList>
            <person name="Kochetkova T.V."/>
            <person name="Zayulina K.S."/>
            <person name="Zhigarkov V.S."/>
            <person name="Minaev N.V."/>
            <person name="Novikov A."/>
            <person name="Toshchakov S.V."/>
            <person name="Elcheninov A.G."/>
            <person name="Kublanov I.V."/>
        </authorList>
    </citation>
    <scope>NUCLEOTIDE SEQUENCE [LARGE SCALE GENOMIC DNA]</scope>
    <source>
        <strain evidence="1 2">3753O</strain>
    </source>
</reference>
<sequence>MATLLEYEQRLRDEIPRHRLIGEIPLEEAELDDICSHLRRLPTHIIQRQYPHCLAAVLVNVAKFRYDGHEYWPKVRSLLDTPGYEINQPELGQWFADYLERNHLPTFRQLVEEGALPYVTPILAHAMVPRALVPSFMEHVIWPSITDPERYGYDISEIRERLIRNHAGMHRPVYRFVVYGGRVAEDVIQRTMDLVHGIDDPGLPSWFVDEVSAWVDGRGQQRSRVRQRWTAPALVFDPEFVRILLRLPYIDSPVVRWKVQLSGGSYFDVPWKESWRRPAPYEELLVEEPFSSIQVFGFTENGLLTSRSFEGLTPERPFLLFHGKSCKAISGTRTLSTRSFFLVAPAGACVQGADGEIGPVEDLGEPASRWRSIVARHFELPDGLSHINLSAGRAQHQVFVDADAEPVLDCPDVPAYLEPYGETALAFETNLPSVILPGPPGHRDAADYLASWTVSVRSDDGTERGRMSAAELSPELLPGGRVRLHLEDLIPGRDVGRWHVRVNGPLGRSAEFILDLLPAMEFQVDEHPGVAGPDLAVSTVDITTRDGISVLEEGDFVEPRPDGWRLYDRNRNGRIPFTVRDTATGRETMAAIRLNVAQWRWVGRGLEQQEDNTALRFNIDDLESGSAGVLLARVPPKYDVELRLVQRPGRILQRLRARAKQKNLARFSISEFLDTLRGSHIPNYDFELQLLSSNGNEVGSPITVATVDIAVDIEHVSAAHPGHRTTLSWIQRRRVPGAHGTVRCLTRPWQEPLSSPVSYDNTTGTASIEVSRLLPGRYSLELRVDDEWTGQRTVGRIVQFHIGSEDDLRKRADVLPPTVAGTLERILLTSPNAAADETRAFFRDLGPYQLRELLAIVAKSVDCGAMREILRIPWWLAAESLASRKSADARQDFWQWLVDQDGTSRPGCLLVGLGIERWQGQVPGEMIEGREDRLWQAWLPLGAWHDLALARNDPGAVARCHTYLGWPDLETDDSDGDAFESLPECGSINGPEFQPDDDRLEAMEAALLPVPGRMFDRDGWLNAAFATLKQLSRHTADGEFEQRRRRLVRGYLSCREPLERMADELLGPGGLDRRWMLPQRVLPESWPVLGRMSLAVALVRRQMARGKRGSLPPEAVPWLDEVAVWLERYMPRIYERDLCYAEILCLRVQQ</sequence>
<reference evidence="1 2" key="1">
    <citation type="submission" date="2019-08" db="EMBL/GenBank/DDBJ databases">
        <authorList>
            <person name="Toschakov S.V."/>
        </authorList>
    </citation>
    <scope>NUCLEOTIDE SEQUENCE [LARGE SCALE GENOMIC DNA]</scope>
    <source>
        <strain evidence="1 2">3753O</strain>
    </source>
</reference>
<evidence type="ECO:0000313" key="2">
    <source>
        <dbReference type="Proteomes" id="UP000326331"/>
    </source>
</evidence>
<proteinExistence type="predicted"/>
<accession>A0ABX6C0W2</accession>
<dbReference type="RefSeq" id="WP_158066647.1">
    <property type="nucleotide sequence ID" value="NZ_CP042829.1"/>
</dbReference>
<name>A0ABX6C0W2_9CHLR</name>
<protein>
    <submittedName>
        <fullName evidence="1">Uncharacterized protein</fullName>
    </submittedName>
</protein>
<evidence type="ECO:0000313" key="1">
    <source>
        <dbReference type="EMBL" id="QFG02723.1"/>
    </source>
</evidence>
<keyword evidence="2" id="KW-1185">Reference proteome</keyword>
<organism evidence="1 2">
    <name type="scientific">Tepidiforma bonchosmolovskayae</name>
    <dbReference type="NCBI Taxonomy" id="2601677"/>
    <lineage>
        <taxon>Bacteria</taxon>
        <taxon>Bacillati</taxon>
        <taxon>Chloroflexota</taxon>
        <taxon>Tepidiformia</taxon>
        <taxon>Tepidiformales</taxon>
        <taxon>Tepidiformaceae</taxon>
        <taxon>Tepidiforma</taxon>
    </lineage>
</organism>
<dbReference type="Proteomes" id="UP000326331">
    <property type="component" value="Chromosome"/>
</dbReference>
<gene>
    <name evidence="1" type="ORF">Tbon_05265</name>
</gene>